<gene>
    <name evidence="1" type="ORF">K3G42_026740</name>
</gene>
<organism evidence="1 2">
    <name type="scientific">Sphaerodactylus townsendi</name>
    <dbReference type="NCBI Taxonomy" id="933632"/>
    <lineage>
        <taxon>Eukaryota</taxon>
        <taxon>Metazoa</taxon>
        <taxon>Chordata</taxon>
        <taxon>Craniata</taxon>
        <taxon>Vertebrata</taxon>
        <taxon>Euteleostomi</taxon>
        <taxon>Lepidosauria</taxon>
        <taxon>Squamata</taxon>
        <taxon>Bifurcata</taxon>
        <taxon>Gekkota</taxon>
        <taxon>Sphaerodactylidae</taxon>
        <taxon>Sphaerodactylus</taxon>
    </lineage>
</organism>
<reference evidence="1" key="1">
    <citation type="submission" date="2021-08" db="EMBL/GenBank/DDBJ databases">
        <title>The first chromosome-level gecko genome reveals the dynamic sex chromosomes of Neotropical dwarf geckos (Sphaerodactylidae: Sphaerodactylus).</title>
        <authorList>
            <person name="Pinto B.J."/>
            <person name="Keating S.E."/>
            <person name="Gamble T."/>
        </authorList>
    </citation>
    <scope>NUCLEOTIDE SEQUENCE</scope>
    <source>
        <strain evidence="1">TG3544</strain>
    </source>
</reference>
<dbReference type="EMBL" id="CM037619">
    <property type="protein sequence ID" value="KAH8007960.1"/>
    <property type="molecule type" value="Genomic_DNA"/>
</dbReference>
<name>A0ACB8FRP3_9SAUR</name>
<comment type="caution">
    <text evidence="1">The sequence shown here is derived from an EMBL/GenBank/DDBJ whole genome shotgun (WGS) entry which is preliminary data.</text>
</comment>
<proteinExistence type="predicted"/>
<evidence type="ECO:0000313" key="2">
    <source>
        <dbReference type="Proteomes" id="UP000827872"/>
    </source>
</evidence>
<keyword evidence="2" id="KW-1185">Reference proteome</keyword>
<sequence>MGNEASLEGEGAEGAADGGSRGPASIPAGVQEDLSRLSEEERKQIAAVMARAQQGPPGAEPPPMPKHALAASGEDRQFHDKLCIIFVTVADTDWVISANEAFSLPVSYALLFVVSVETIQVRGPCEGGCNICEGGCNICPSKAQSY</sequence>
<evidence type="ECO:0000313" key="1">
    <source>
        <dbReference type="EMBL" id="KAH8007960.1"/>
    </source>
</evidence>
<accession>A0ACB8FRP3</accession>
<dbReference type="Proteomes" id="UP000827872">
    <property type="component" value="Linkage Group LG06"/>
</dbReference>
<protein>
    <submittedName>
        <fullName evidence="1">Uncharacterized protein</fullName>
    </submittedName>
</protein>